<dbReference type="PANTHER" id="PTHR43685:SF3">
    <property type="entry name" value="SLR2126 PROTEIN"/>
    <property type="match status" value="1"/>
</dbReference>
<dbReference type="Gene3D" id="3.90.550.10">
    <property type="entry name" value="Spore Coat Polysaccharide Biosynthesis Protein SpsA, Chain A"/>
    <property type="match status" value="1"/>
</dbReference>
<proteinExistence type="predicted"/>
<evidence type="ECO:0000259" key="3">
    <source>
        <dbReference type="Pfam" id="PF02709"/>
    </source>
</evidence>
<accession>A0A1E5IZ05</accession>
<dbReference type="InterPro" id="IPR050834">
    <property type="entry name" value="Glycosyltransf_2"/>
</dbReference>
<feature type="domain" description="Glycosyltransferase 2-like" evidence="2">
    <location>
        <begin position="4"/>
        <end position="133"/>
    </location>
</feature>
<dbReference type="SUPFAM" id="SSF53448">
    <property type="entry name" value="Nucleotide-diphospho-sugar transferases"/>
    <property type="match status" value="1"/>
</dbReference>
<protein>
    <submittedName>
        <fullName evidence="4">Family 2 glycosyl transferase</fullName>
    </submittedName>
</protein>
<organism evidence="4 5">
    <name type="scientific">Shewanella colwelliana</name>
    <name type="common">Alteromonas colwelliana</name>
    <dbReference type="NCBI Taxonomy" id="23"/>
    <lineage>
        <taxon>Bacteria</taxon>
        <taxon>Pseudomonadati</taxon>
        <taxon>Pseudomonadota</taxon>
        <taxon>Gammaproteobacteria</taxon>
        <taxon>Alteromonadales</taxon>
        <taxon>Shewanellaceae</taxon>
        <taxon>Shewanella</taxon>
    </lineage>
</organism>
<feature type="domain" description="Galactosyltransferase C-terminal" evidence="3">
    <location>
        <begin position="164"/>
        <end position="228"/>
    </location>
</feature>
<reference evidence="4 5" key="1">
    <citation type="submission" date="2016-07" db="EMBL/GenBank/DDBJ databases">
        <title>Whole-genome of two Shewanella species isolated from a digestive organ of sea cucumber Apostichopus japonicus Selenka 1867.</title>
        <authorList>
            <person name="Hong H.-H."/>
            <person name="Choi H."/>
            <person name="Cheon S."/>
            <person name="Oh J.-S."/>
            <person name="Lee H.-G."/>
            <person name="Park C."/>
        </authorList>
    </citation>
    <scope>NUCLEOTIDE SEQUENCE [LARGE SCALE GENOMIC DNA]</scope>
    <source>
        <strain evidence="4 5">CSB03KR</strain>
    </source>
</reference>
<dbReference type="PANTHER" id="PTHR43685">
    <property type="entry name" value="GLYCOSYLTRANSFERASE"/>
    <property type="match status" value="1"/>
</dbReference>
<dbReference type="RefSeq" id="WP_069670082.1">
    <property type="nucleotide sequence ID" value="NZ_MCBT01000003.1"/>
</dbReference>
<comment type="caution">
    <text evidence="4">The sequence shown here is derived from an EMBL/GenBank/DDBJ whole genome shotgun (WGS) entry which is preliminary data.</text>
</comment>
<dbReference type="InterPro" id="IPR027791">
    <property type="entry name" value="Galactosyl_T_C"/>
</dbReference>
<sequence length="268" mass="30068">MKTSLIITTYNWPAALDCVLQSVALQTRLPDEVIIADDGSTNATAELIKRLAPDFPVPLIHSWQADKGFRLSRSRNKAINRARYAYIIMIDGDLSLDKHFVADHIAVAEKGYFITGKRVKLSSALSQKALQGPTQLSFFSRGIARGRELAIRSWRLQQYASVKRGNSIEGIHGCNLAFWRQDAIDVNGFNAEFEGWGPEDREFALRLINSGKQRKLIKFYAVAYHLDHNENSRENLAKNANILRGIQQSGLTCCTLGINEFSQLSDLN</sequence>
<dbReference type="Pfam" id="PF02709">
    <property type="entry name" value="Glyco_transf_7C"/>
    <property type="match status" value="1"/>
</dbReference>
<dbReference type="STRING" id="23.BEL05_17810"/>
<gene>
    <name evidence="4" type="ORF">BEL05_17810</name>
</gene>
<dbReference type="InterPro" id="IPR001173">
    <property type="entry name" value="Glyco_trans_2-like"/>
</dbReference>
<evidence type="ECO:0000313" key="4">
    <source>
        <dbReference type="EMBL" id="OEG75677.1"/>
    </source>
</evidence>
<dbReference type="Proteomes" id="UP000095230">
    <property type="component" value="Unassembled WGS sequence"/>
</dbReference>
<evidence type="ECO:0000259" key="2">
    <source>
        <dbReference type="Pfam" id="PF00535"/>
    </source>
</evidence>
<dbReference type="OrthoDB" id="9801954at2"/>
<dbReference type="Pfam" id="PF00535">
    <property type="entry name" value="Glycos_transf_2"/>
    <property type="match status" value="1"/>
</dbReference>
<dbReference type="EMBL" id="MCBT01000003">
    <property type="protein sequence ID" value="OEG75677.1"/>
    <property type="molecule type" value="Genomic_DNA"/>
</dbReference>
<dbReference type="GO" id="GO:0016740">
    <property type="term" value="F:transferase activity"/>
    <property type="evidence" value="ECO:0007669"/>
    <property type="project" value="UniProtKB-KW"/>
</dbReference>
<dbReference type="InterPro" id="IPR029044">
    <property type="entry name" value="Nucleotide-diphossugar_trans"/>
</dbReference>
<evidence type="ECO:0000313" key="5">
    <source>
        <dbReference type="Proteomes" id="UP000095230"/>
    </source>
</evidence>
<name>A0A1E5IZ05_SHECO</name>
<dbReference type="AlphaFoldDB" id="A0A1E5IZ05"/>
<evidence type="ECO:0000256" key="1">
    <source>
        <dbReference type="ARBA" id="ARBA00022679"/>
    </source>
</evidence>
<keyword evidence="1 4" id="KW-0808">Transferase</keyword>
<dbReference type="CDD" id="cd06420">
    <property type="entry name" value="GT2_Chondriotin_Pol_N"/>
    <property type="match status" value="1"/>
</dbReference>